<dbReference type="RefSeq" id="WP_174581653.1">
    <property type="nucleotide sequence ID" value="NZ_CAJNOB010000001.1"/>
</dbReference>
<protein>
    <submittedName>
        <fullName evidence="3">Putative Isopentenyl-diphosphate Delta-isomerase</fullName>
        <ecNumber evidence="3">5.3.3.2</ecNumber>
    </submittedName>
</protein>
<dbReference type="PANTHER" id="PTHR10885">
    <property type="entry name" value="ISOPENTENYL-DIPHOSPHATE DELTA-ISOMERASE"/>
    <property type="match status" value="1"/>
</dbReference>
<dbReference type="InterPro" id="IPR015797">
    <property type="entry name" value="NUDIX_hydrolase-like_dom_sf"/>
</dbReference>
<dbReference type="EC" id="5.3.3.2" evidence="3"/>
<feature type="domain" description="Nudix hydrolase" evidence="2">
    <location>
        <begin position="30"/>
        <end position="160"/>
    </location>
</feature>
<sequence>MDSEEFLDIVDPEDRVIGSAPRHEVHARGLCHRASHVLLYNARWEILLQRRSLRKEFDPGRWDSSASGHVVAGEDYLTAAVREVLEELGVSIPPDRLRWIGKLSPTGKTAHEFVAIFLGPIDHPLHPSRREILQTGYFSLSWIDQWTRQRPEDFAPAFLAVWEACRDGMIENLAR</sequence>
<evidence type="ECO:0000256" key="1">
    <source>
        <dbReference type="ARBA" id="ARBA00022801"/>
    </source>
</evidence>
<dbReference type="Gene3D" id="3.90.79.10">
    <property type="entry name" value="Nucleoside Triphosphate Pyrophosphohydrolase"/>
    <property type="match status" value="1"/>
</dbReference>
<gene>
    <name evidence="3" type="ORF">MPNT_10153</name>
</gene>
<keyword evidence="4" id="KW-1185">Reference proteome</keyword>
<dbReference type="InterPro" id="IPR000086">
    <property type="entry name" value="NUDIX_hydrolase_dom"/>
</dbReference>
<dbReference type="PROSITE" id="PS51462">
    <property type="entry name" value="NUDIX"/>
    <property type="match status" value="1"/>
</dbReference>
<dbReference type="InterPro" id="IPR020084">
    <property type="entry name" value="NUDIX_hydrolase_CS"/>
</dbReference>
<dbReference type="AlphaFoldDB" id="A0A8J2BQK1"/>
<dbReference type="SUPFAM" id="SSF55811">
    <property type="entry name" value="Nudix"/>
    <property type="match status" value="1"/>
</dbReference>
<comment type="caution">
    <text evidence="3">The sequence shown here is derived from an EMBL/GenBank/DDBJ whole genome shotgun (WGS) entry which is preliminary data.</text>
</comment>
<name>A0A8J2BQK1_9BACT</name>
<reference evidence="3" key="1">
    <citation type="submission" date="2021-02" db="EMBL/GenBank/DDBJ databases">
        <authorList>
            <person name="Cremers G."/>
            <person name="Picone N."/>
        </authorList>
    </citation>
    <scope>NUCLEOTIDE SEQUENCE</scope>
    <source>
        <strain evidence="3">PQ17</strain>
    </source>
</reference>
<dbReference type="CDD" id="cd04692">
    <property type="entry name" value="NUDIX_Hydrolase"/>
    <property type="match status" value="1"/>
</dbReference>
<dbReference type="PROSITE" id="PS00893">
    <property type="entry name" value="NUDIX_BOX"/>
    <property type="match status" value="1"/>
</dbReference>
<evidence type="ECO:0000313" key="3">
    <source>
        <dbReference type="EMBL" id="CAF0689229.1"/>
    </source>
</evidence>
<evidence type="ECO:0000259" key="2">
    <source>
        <dbReference type="PROSITE" id="PS51462"/>
    </source>
</evidence>
<dbReference type="GO" id="GO:0016787">
    <property type="term" value="F:hydrolase activity"/>
    <property type="evidence" value="ECO:0007669"/>
    <property type="project" value="UniProtKB-KW"/>
</dbReference>
<evidence type="ECO:0000313" key="4">
    <source>
        <dbReference type="Proteomes" id="UP000663859"/>
    </source>
</evidence>
<dbReference type="Proteomes" id="UP000663859">
    <property type="component" value="Unassembled WGS sequence"/>
</dbReference>
<organism evidence="3 4">
    <name type="scientific">Candidatus Methylacidithermus pantelleriae</name>
    <dbReference type="NCBI Taxonomy" id="2744239"/>
    <lineage>
        <taxon>Bacteria</taxon>
        <taxon>Pseudomonadati</taxon>
        <taxon>Verrucomicrobiota</taxon>
        <taxon>Methylacidiphilae</taxon>
        <taxon>Methylacidiphilales</taxon>
        <taxon>Methylacidiphilaceae</taxon>
        <taxon>Candidatus Methylacidithermus</taxon>
    </lineage>
</organism>
<accession>A0A8J2BQK1</accession>
<keyword evidence="3" id="KW-0413">Isomerase</keyword>
<dbReference type="Pfam" id="PF00293">
    <property type="entry name" value="NUDIX"/>
    <property type="match status" value="1"/>
</dbReference>
<dbReference type="PANTHER" id="PTHR10885:SF0">
    <property type="entry name" value="ISOPENTENYL-DIPHOSPHATE DELTA-ISOMERASE"/>
    <property type="match status" value="1"/>
</dbReference>
<proteinExistence type="predicted"/>
<dbReference type="GO" id="GO:0004452">
    <property type="term" value="F:isopentenyl-diphosphate delta-isomerase activity"/>
    <property type="evidence" value="ECO:0007669"/>
    <property type="project" value="UniProtKB-EC"/>
</dbReference>
<keyword evidence="1" id="KW-0378">Hydrolase</keyword>
<dbReference type="EMBL" id="CAJNOB010000001">
    <property type="protein sequence ID" value="CAF0689229.1"/>
    <property type="molecule type" value="Genomic_DNA"/>
</dbReference>